<feature type="non-terminal residue" evidence="1">
    <location>
        <position position="101"/>
    </location>
</feature>
<evidence type="ECO:0000313" key="1">
    <source>
        <dbReference type="EMBL" id="PTD11699.1"/>
    </source>
</evidence>
<reference evidence="1 2" key="1">
    <citation type="submission" date="2018-02" db="EMBL/GenBank/DDBJ databases">
        <title>Fusarium culmorum secondary metabolites in fungal-bacterial-plant interactions.</title>
        <authorList>
            <person name="Schmidt R."/>
        </authorList>
    </citation>
    <scope>NUCLEOTIDE SEQUENCE [LARGE SCALE GENOMIC DNA]</scope>
    <source>
        <strain evidence="1 2">PV</strain>
    </source>
</reference>
<protein>
    <submittedName>
        <fullName evidence="1">Uncharacterized protein</fullName>
    </submittedName>
</protein>
<feature type="non-terminal residue" evidence="1">
    <location>
        <position position="1"/>
    </location>
</feature>
<organism evidence="1 2">
    <name type="scientific">Fusarium culmorum</name>
    <dbReference type="NCBI Taxonomy" id="5516"/>
    <lineage>
        <taxon>Eukaryota</taxon>
        <taxon>Fungi</taxon>
        <taxon>Dikarya</taxon>
        <taxon>Ascomycota</taxon>
        <taxon>Pezizomycotina</taxon>
        <taxon>Sordariomycetes</taxon>
        <taxon>Hypocreomycetidae</taxon>
        <taxon>Hypocreales</taxon>
        <taxon>Nectriaceae</taxon>
        <taxon>Fusarium</taxon>
    </lineage>
</organism>
<dbReference type="EMBL" id="PVEM01000001">
    <property type="protein sequence ID" value="PTD11699.1"/>
    <property type="molecule type" value="Genomic_DNA"/>
</dbReference>
<evidence type="ECO:0000313" key="2">
    <source>
        <dbReference type="Proteomes" id="UP000241587"/>
    </source>
</evidence>
<keyword evidence="2" id="KW-1185">Reference proteome</keyword>
<comment type="caution">
    <text evidence="1">The sequence shown here is derived from an EMBL/GenBank/DDBJ whole genome shotgun (WGS) entry which is preliminary data.</text>
</comment>
<dbReference type="AlphaFoldDB" id="A0A2T4H7E4"/>
<dbReference type="OrthoDB" id="10294384at2759"/>
<sequence length="101" mass="11371">LGRFKVSACSSCRGLKFLILCTECSTVSTIPSNPRLKVCRCGSFCSPQNYDQHGVNFGTSESLPHPGRCYRQKITPKLSSLFRLRHINHIIGLTRHGAHWR</sequence>
<proteinExistence type="predicted"/>
<name>A0A2T4H7E4_FUSCU</name>
<gene>
    <name evidence="1" type="ORF">FCULG_00003649</name>
</gene>
<dbReference type="Proteomes" id="UP000241587">
    <property type="component" value="Unassembled WGS sequence"/>
</dbReference>
<dbReference type="OMA" id="CYRQKIT"/>
<accession>A0A2T4H7E4</accession>